<dbReference type="HOGENOM" id="CLU_148524_0_0_3"/>
<protein>
    <submittedName>
        <fullName evidence="1">Uncharacterized protein</fullName>
    </submittedName>
</protein>
<keyword evidence="2" id="KW-1185">Reference proteome</keyword>
<reference evidence="2" key="1">
    <citation type="journal article" date="2011" name="MBio">
        <title>Novel metabolic attributes of the genus Cyanothece, comprising a group of unicellular nitrogen-fixing Cyanobacteria.</title>
        <authorList>
            <person name="Bandyopadhyay A."/>
            <person name="Elvitigala T."/>
            <person name="Welsh E."/>
            <person name="Stockel J."/>
            <person name="Liberton M."/>
            <person name="Min H."/>
            <person name="Sherman L.A."/>
            <person name="Pakrasi H.B."/>
        </authorList>
    </citation>
    <scope>NUCLEOTIDE SEQUENCE [LARGE SCALE GENOMIC DNA]</scope>
    <source>
        <strain evidence="2">PCC 7424</strain>
    </source>
</reference>
<dbReference type="STRING" id="65393.PCC7424_0707"/>
<dbReference type="OrthoDB" id="531045at2"/>
<sequence>MARYTCSILVNTPVEQLHNLLSDILHSCEFEVIYQALDYIRAREIPGKIIFSKLVSVDVFIDKATIKNNQVSITWVVKNDELPLHQDNHCWQRFEQIQEAIYKNCQWDLVNCVAS</sequence>
<dbReference type="AlphaFoldDB" id="B7KFX0"/>
<dbReference type="EMBL" id="CP001291">
    <property type="protein sequence ID" value="ACK69163.1"/>
    <property type="molecule type" value="Genomic_DNA"/>
</dbReference>
<gene>
    <name evidence="1" type="ordered locus">PCC7424_0707</name>
</gene>
<name>B7KFX0_GLOC7</name>
<proteinExistence type="predicted"/>
<dbReference type="KEGG" id="cyc:PCC7424_0707"/>
<dbReference type="Proteomes" id="UP000002384">
    <property type="component" value="Chromosome"/>
</dbReference>
<evidence type="ECO:0000313" key="1">
    <source>
        <dbReference type="EMBL" id="ACK69163.1"/>
    </source>
</evidence>
<dbReference type="eggNOG" id="ENOG5032TU1">
    <property type="taxonomic scope" value="Bacteria"/>
</dbReference>
<evidence type="ECO:0000313" key="2">
    <source>
        <dbReference type="Proteomes" id="UP000002384"/>
    </source>
</evidence>
<accession>B7KFX0</accession>
<dbReference type="RefSeq" id="WP_012598110.1">
    <property type="nucleotide sequence ID" value="NC_011729.1"/>
</dbReference>
<organism evidence="1 2">
    <name type="scientific">Gloeothece citriformis (strain PCC 7424)</name>
    <name type="common">Cyanothece sp. (strain PCC 7424)</name>
    <dbReference type="NCBI Taxonomy" id="65393"/>
    <lineage>
        <taxon>Bacteria</taxon>
        <taxon>Bacillati</taxon>
        <taxon>Cyanobacteriota</taxon>
        <taxon>Cyanophyceae</taxon>
        <taxon>Oscillatoriophycideae</taxon>
        <taxon>Chroococcales</taxon>
        <taxon>Aphanothecaceae</taxon>
        <taxon>Gloeothece</taxon>
        <taxon>Gloeothece citriformis</taxon>
    </lineage>
</organism>